<comment type="pathway">
    <text evidence="2">Purine metabolism; purine nucleoside salvage.</text>
</comment>
<dbReference type="EMBL" id="CDMY01000579">
    <property type="protein sequence ID" value="CEM24100.1"/>
    <property type="molecule type" value="Genomic_DNA"/>
</dbReference>
<evidence type="ECO:0000256" key="5">
    <source>
        <dbReference type="ARBA" id="ARBA00022801"/>
    </source>
</evidence>
<keyword evidence="4" id="KW-0660">Purine salvage</keyword>
<dbReference type="PhylomeDB" id="A0A0G4G789"/>
<dbReference type="AlphaFoldDB" id="A0A0G4G789"/>
<keyword evidence="5" id="KW-0378">Hydrolase</keyword>
<evidence type="ECO:0000313" key="9">
    <source>
        <dbReference type="Proteomes" id="UP000041254"/>
    </source>
</evidence>
<evidence type="ECO:0000256" key="6">
    <source>
        <dbReference type="ARBA" id="ARBA00022833"/>
    </source>
</evidence>
<dbReference type="OrthoDB" id="272271at2759"/>
<evidence type="ECO:0000259" key="7">
    <source>
        <dbReference type="Pfam" id="PF00962"/>
    </source>
</evidence>
<evidence type="ECO:0000256" key="2">
    <source>
        <dbReference type="ARBA" id="ARBA00005058"/>
    </source>
</evidence>
<keyword evidence="6" id="KW-0862">Zinc</keyword>
<dbReference type="SUPFAM" id="SSF51556">
    <property type="entry name" value="Metallo-dependent hydrolases"/>
    <property type="match status" value="1"/>
</dbReference>
<evidence type="ECO:0000256" key="4">
    <source>
        <dbReference type="ARBA" id="ARBA00022726"/>
    </source>
</evidence>
<dbReference type="InParanoid" id="A0A0G4G789"/>
<dbReference type="InterPro" id="IPR006330">
    <property type="entry name" value="Ado/ade_deaminase"/>
</dbReference>
<keyword evidence="9" id="KW-1185">Reference proteome</keyword>
<evidence type="ECO:0000256" key="3">
    <source>
        <dbReference type="ARBA" id="ARBA00022723"/>
    </source>
</evidence>
<dbReference type="NCBIfam" id="TIGR01430">
    <property type="entry name" value="aden_deam"/>
    <property type="match status" value="1"/>
</dbReference>
<accession>A0A0G4G789</accession>
<dbReference type="Pfam" id="PF00962">
    <property type="entry name" value="A_deaminase"/>
    <property type="match status" value="1"/>
</dbReference>
<dbReference type="UniPathway" id="UPA00606"/>
<dbReference type="PANTHER" id="PTHR43114:SF6">
    <property type="entry name" value="ADENINE DEAMINASE"/>
    <property type="match status" value="1"/>
</dbReference>
<dbReference type="InterPro" id="IPR032466">
    <property type="entry name" value="Metal_Hydrolase"/>
</dbReference>
<name>A0A0G4G789_VITBC</name>
<reference evidence="8 9" key="1">
    <citation type="submission" date="2014-11" db="EMBL/GenBank/DDBJ databases">
        <authorList>
            <person name="Zhu J."/>
            <person name="Qi W."/>
            <person name="Song R."/>
        </authorList>
    </citation>
    <scope>NUCLEOTIDE SEQUENCE [LARGE SCALE GENOMIC DNA]</scope>
</reference>
<dbReference type="Proteomes" id="UP000041254">
    <property type="component" value="Unassembled WGS sequence"/>
</dbReference>
<dbReference type="GO" id="GO:0046872">
    <property type="term" value="F:metal ion binding"/>
    <property type="evidence" value="ECO:0007669"/>
    <property type="project" value="UniProtKB-KW"/>
</dbReference>
<feature type="domain" description="Adenosine deaminase" evidence="7">
    <location>
        <begin position="51"/>
        <end position="383"/>
    </location>
</feature>
<dbReference type="GO" id="GO:0006166">
    <property type="term" value="P:purine ribonucleoside salvage"/>
    <property type="evidence" value="ECO:0007669"/>
    <property type="project" value="UniProtKB-KW"/>
</dbReference>
<keyword evidence="3" id="KW-0479">Metal-binding</keyword>
<evidence type="ECO:0000313" key="8">
    <source>
        <dbReference type="EMBL" id="CEM24100.1"/>
    </source>
</evidence>
<dbReference type="GO" id="GO:0005829">
    <property type="term" value="C:cytosol"/>
    <property type="evidence" value="ECO:0007669"/>
    <property type="project" value="TreeGrafter"/>
</dbReference>
<dbReference type="STRING" id="1169540.A0A0G4G789"/>
<dbReference type="GO" id="GO:0006146">
    <property type="term" value="P:adenine catabolic process"/>
    <property type="evidence" value="ECO:0007669"/>
    <property type="project" value="TreeGrafter"/>
</dbReference>
<gene>
    <name evidence="8" type="ORF">Vbra_22689</name>
</gene>
<comment type="cofactor">
    <cofactor evidence="1">
        <name>Zn(2+)</name>
        <dbReference type="ChEBI" id="CHEBI:29105"/>
    </cofactor>
</comment>
<dbReference type="Gene3D" id="3.20.20.140">
    <property type="entry name" value="Metal-dependent hydrolases"/>
    <property type="match status" value="1"/>
</dbReference>
<dbReference type="InterPro" id="IPR001365">
    <property type="entry name" value="A_deaminase_dom"/>
</dbReference>
<evidence type="ECO:0000256" key="1">
    <source>
        <dbReference type="ARBA" id="ARBA00001947"/>
    </source>
</evidence>
<sequence>MTPSLLGSAANRFSVKILPSSPSSCFSPAHRRSFAQLRNTKALIQYANRIPKAELHVHVEGTLYPSLLHRFANRNGIPTSALQHKDPQTEYEFEGYSGFIDLYSSNCQVLVNEPDFYELTRDYFVRARQQGIRHAEVFCDPQLHTRRGVPISTIINGICNAMDTAETEMGVSGKLILCYFEDGGPHGHRRKGEMDPIEELRSVQEDPNIKKDRLAGIGGYSYDPNAPYKQLKPVYEYARSVGLKTVVHAGEYGPASSVREAIKTLRVDRVDHGVRSAEDLTVLRLVERTKTPLTVCPLSNVRLGFYESLQKHPLRMLMQGGCLLTLNSDDPAYIGASLSDNFRSCIEQLHLSRGEIKTLAINSVDVSFASDARKEAIRQEIEKYDSSFNMNL</sequence>
<dbReference type="GO" id="GO:0043103">
    <property type="term" value="P:hypoxanthine salvage"/>
    <property type="evidence" value="ECO:0007669"/>
    <property type="project" value="TreeGrafter"/>
</dbReference>
<dbReference type="GO" id="GO:0000034">
    <property type="term" value="F:adenine deaminase activity"/>
    <property type="evidence" value="ECO:0007669"/>
    <property type="project" value="TreeGrafter"/>
</dbReference>
<organism evidence="8 9">
    <name type="scientific">Vitrella brassicaformis (strain CCMP3155)</name>
    <dbReference type="NCBI Taxonomy" id="1169540"/>
    <lineage>
        <taxon>Eukaryota</taxon>
        <taxon>Sar</taxon>
        <taxon>Alveolata</taxon>
        <taxon>Colpodellida</taxon>
        <taxon>Vitrellaceae</taxon>
        <taxon>Vitrella</taxon>
    </lineage>
</organism>
<dbReference type="PANTHER" id="PTHR43114">
    <property type="entry name" value="ADENINE DEAMINASE"/>
    <property type="match status" value="1"/>
</dbReference>
<dbReference type="OMA" id="RSNWIFC"/>
<proteinExistence type="predicted"/>
<protein>
    <recommendedName>
        <fullName evidence="7">Adenosine deaminase domain-containing protein</fullName>
    </recommendedName>
</protein>
<dbReference type="VEuPathDB" id="CryptoDB:Vbra_22689"/>